<sequence>MNPESVLREKHYCLLISNSKLLHDLPPSSSGHTATSLLFPPHTHRRCSAVSDSFPLTQNSVMQGCYNENLPKITSSIGDPLEASFRWRIFSLIH</sequence>
<dbReference type="Proteomes" id="UP001055879">
    <property type="component" value="Linkage Group LG03"/>
</dbReference>
<protein>
    <submittedName>
        <fullName evidence="1">Uncharacterized protein</fullName>
    </submittedName>
</protein>
<organism evidence="1 2">
    <name type="scientific">Arctium lappa</name>
    <name type="common">Greater burdock</name>
    <name type="synonym">Lappa major</name>
    <dbReference type="NCBI Taxonomy" id="4217"/>
    <lineage>
        <taxon>Eukaryota</taxon>
        <taxon>Viridiplantae</taxon>
        <taxon>Streptophyta</taxon>
        <taxon>Embryophyta</taxon>
        <taxon>Tracheophyta</taxon>
        <taxon>Spermatophyta</taxon>
        <taxon>Magnoliopsida</taxon>
        <taxon>eudicotyledons</taxon>
        <taxon>Gunneridae</taxon>
        <taxon>Pentapetalae</taxon>
        <taxon>asterids</taxon>
        <taxon>campanulids</taxon>
        <taxon>Asterales</taxon>
        <taxon>Asteraceae</taxon>
        <taxon>Carduoideae</taxon>
        <taxon>Cardueae</taxon>
        <taxon>Arctiinae</taxon>
        <taxon>Arctium</taxon>
    </lineage>
</organism>
<comment type="caution">
    <text evidence="1">The sequence shown here is derived from an EMBL/GenBank/DDBJ whole genome shotgun (WGS) entry which is preliminary data.</text>
</comment>
<gene>
    <name evidence="1" type="ORF">L6452_10017</name>
</gene>
<evidence type="ECO:0000313" key="2">
    <source>
        <dbReference type="Proteomes" id="UP001055879"/>
    </source>
</evidence>
<reference evidence="2" key="1">
    <citation type="journal article" date="2022" name="Mol. Ecol. Resour.">
        <title>The genomes of chicory, endive, great burdock and yacon provide insights into Asteraceae palaeo-polyploidization history and plant inulin production.</title>
        <authorList>
            <person name="Fan W."/>
            <person name="Wang S."/>
            <person name="Wang H."/>
            <person name="Wang A."/>
            <person name="Jiang F."/>
            <person name="Liu H."/>
            <person name="Zhao H."/>
            <person name="Xu D."/>
            <person name="Zhang Y."/>
        </authorList>
    </citation>
    <scope>NUCLEOTIDE SEQUENCE [LARGE SCALE GENOMIC DNA]</scope>
    <source>
        <strain evidence="2">cv. Niubang</strain>
    </source>
</reference>
<evidence type="ECO:0000313" key="1">
    <source>
        <dbReference type="EMBL" id="KAI3747539.1"/>
    </source>
</evidence>
<dbReference type="EMBL" id="CM042049">
    <property type="protein sequence ID" value="KAI3747539.1"/>
    <property type="molecule type" value="Genomic_DNA"/>
</dbReference>
<name>A0ACB9DLJ5_ARCLA</name>
<proteinExistence type="predicted"/>
<accession>A0ACB9DLJ5</accession>
<reference evidence="1 2" key="2">
    <citation type="journal article" date="2022" name="Mol. Ecol. Resour.">
        <title>The genomes of chicory, endive, great burdock and yacon provide insights into Asteraceae paleo-polyploidization history and plant inulin production.</title>
        <authorList>
            <person name="Fan W."/>
            <person name="Wang S."/>
            <person name="Wang H."/>
            <person name="Wang A."/>
            <person name="Jiang F."/>
            <person name="Liu H."/>
            <person name="Zhao H."/>
            <person name="Xu D."/>
            <person name="Zhang Y."/>
        </authorList>
    </citation>
    <scope>NUCLEOTIDE SEQUENCE [LARGE SCALE GENOMIC DNA]</scope>
    <source>
        <strain evidence="2">cv. Niubang</strain>
    </source>
</reference>
<keyword evidence="2" id="KW-1185">Reference proteome</keyword>